<organism evidence="1 2">
    <name type="scientific">Acrobeloides nanus</name>
    <dbReference type="NCBI Taxonomy" id="290746"/>
    <lineage>
        <taxon>Eukaryota</taxon>
        <taxon>Metazoa</taxon>
        <taxon>Ecdysozoa</taxon>
        <taxon>Nematoda</taxon>
        <taxon>Chromadorea</taxon>
        <taxon>Rhabditida</taxon>
        <taxon>Tylenchina</taxon>
        <taxon>Cephalobomorpha</taxon>
        <taxon>Cephaloboidea</taxon>
        <taxon>Cephalobidae</taxon>
        <taxon>Acrobeloides</taxon>
    </lineage>
</organism>
<dbReference type="AlphaFoldDB" id="A0A914CG30"/>
<protein>
    <submittedName>
        <fullName evidence="2">Uncharacterized protein</fullName>
    </submittedName>
</protein>
<proteinExistence type="predicted"/>
<accession>A0A914CG30</accession>
<sequence>MNMEISEFILAFIESFITKFENPNQDPKRWIRRILFIDKKLTREVLSKFSKFKQENEKCDDKDQKILYAKCREGLECNIKAGIKFYKENKAIGEVEIIIKPI</sequence>
<evidence type="ECO:0000313" key="1">
    <source>
        <dbReference type="Proteomes" id="UP000887540"/>
    </source>
</evidence>
<dbReference type="Proteomes" id="UP000887540">
    <property type="component" value="Unplaced"/>
</dbReference>
<dbReference type="WBParaSite" id="ACRNAN_scaffold10331.g11786.t1">
    <property type="protein sequence ID" value="ACRNAN_scaffold10331.g11786.t1"/>
    <property type="gene ID" value="ACRNAN_scaffold10331.g11786"/>
</dbReference>
<evidence type="ECO:0000313" key="2">
    <source>
        <dbReference type="WBParaSite" id="ACRNAN_scaffold10331.g11786.t1"/>
    </source>
</evidence>
<name>A0A914CG30_9BILA</name>
<keyword evidence="1" id="KW-1185">Reference proteome</keyword>
<reference evidence="2" key="1">
    <citation type="submission" date="2022-11" db="UniProtKB">
        <authorList>
            <consortium name="WormBaseParasite"/>
        </authorList>
    </citation>
    <scope>IDENTIFICATION</scope>
</reference>